<protein>
    <recommendedName>
        <fullName evidence="3">Csf1 N-terminal domain-containing protein</fullName>
    </recommendedName>
</protein>
<evidence type="ECO:0000313" key="5">
    <source>
        <dbReference type="Proteomes" id="UP000199727"/>
    </source>
</evidence>
<dbReference type="GO" id="GO:0016020">
    <property type="term" value="C:membrane"/>
    <property type="evidence" value="ECO:0007669"/>
    <property type="project" value="InterPro"/>
</dbReference>
<feature type="compositionally biased region" description="Low complexity" evidence="1">
    <location>
        <begin position="1173"/>
        <end position="1198"/>
    </location>
</feature>
<feature type="region of interest" description="Disordered" evidence="1">
    <location>
        <begin position="2480"/>
        <end position="2505"/>
    </location>
</feature>
<comment type="caution">
    <text evidence="4">The sequence shown here is derived from an EMBL/GenBank/DDBJ whole genome shotgun (WGS) entry which is preliminary data.</text>
</comment>
<feature type="compositionally biased region" description="Low complexity" evidence="1">
    <location>
        <begin position="1134"/>
        <end position="1143"/>
    </location>
</feature>
<keyword evidence="2" id="KW-0472">Membrane</keyword>
<proteinExistence type="predicted"/>
<accession>A0A854Q484</accession>
<organism evidence="4 5">
    <name type="scientific">Cryptococcus neoformans Tu259-1</name>
    <dbReference type="NCBI Taxonomy" id="1230072"/>
    <lineage>
        <taxon>Eukaryota</taxon>
        <taxon>Fungi</taxon>
        <taxon>Dikarya</taxon>
        <taxon>Basidiomycota</taxon>
        <taxon>Agaricomycotina</taxon>
        <taxon>Tremellomycetes</taxon>
        <taxon>Tremellales</taxon>
        <taxon>Cryptococcaceae</taxon>
        <taxon>Cryptococcus</taxon>
        <taxon>Cryptococcus neoformans species complex</taxon>
    </lineage>
</organism>
<evidence type="ECO:0000256" key="2">
    <source>
        <dbReference type="SAM" id="Phobius"/>
    </source>
</evidence>
<sequence>MAVPVNLLLLIELAAVIVASTAFLFYWNRLLASFIAFLIRLYTWRVHHAYISIGSLQISPLAGRLSFRNAEYHSSNISIRALTGHITWRYWKVRVRQEADSQSNNNRRNKLPCRIIVYAKGVEAFVYNRTPAYDAIVERMKKHENEAGGVKGASHGYGDFEEELGLRARLKNLARMSTKDSSAKGTPSDNEHTSSSYPPVTHELPAQVKPVKPPPSDSVNWFREALPLELRVVAGSIVLGNDATPTLLIGDFKRAEGILETSDSRSPLDLYKMAVELKFHEANVLTRTNVDYSGPLLAHGKKVYDELLKQQVDLANKPPSAISVFSGFHFLSRQFPFLYDPKFSTAPVPGLPTDKLWKGLARYRLSEDDATQSPRKEGGDAREYAKATNLLETPELTLTYYADIPGNVPDPLQAPYGDDLDEIGNVDLPPEYGIDIIIRKGTVKYGPWADRQREALQKAFAPALFFDSEPKARLRPGDTRVHTALVLRVMLEDETVLRIPTRESSKDWQYDNSLANAERRYGWLDVVMGPNSSVTYTQDQIATQRGYDSMLVLHLDSLGISSSVNLDTFIQAKTCKLSMAMPTPLQWNAKRDWGMDVVFDTPSISLLRDHVTLISDLAKDWSSGTTGGDYHHFVPNHYNFRVSLINYAFHLYINDYNIVDAPGSRDSNAFMDVYGPRLDAVVAVASTQYRPETSVVPFSISLSDARVELCVPKWDTHRTFGPEEFEVGQVGQLTASGSYRYYAVPRPEHQETLTLHLEGKHVKFKMLGWVLRRLFCVKDNYFGSFTQFTTMDEFLERFDHDPASVGDPVEEKYRPGRSDPYAVHITMNVEESLILMCDEIYNFSGGIALPVPQLQMTIKSVEQFMELSLNATPTYIAAAPQLLAVYERGAAPEVSGEEAVFIEGVELKASRLFGPKPRATTYLCLWEANIPKISAFLTPSLLATLQAVGRSVEYTFSDPDNAPDQNYQLKTLPDVTFFKFSINHALAMLTADSSAISFEALSGLTLDTSTWGTRSYSSNIGLLLPSFTLNVIHRSPRKTWRVVSSATVGATLDLYSAPDRWQERVSAQQEFLKEQDSETGRVWYMYKGGQKPTGHHVNNLYLPMPMEENTAGMIDEEDPESLLSLTERHDYDSNDSQLSSSIESEQEESNPLKTRGKRNPVKPFMTIQETDHSSVSSAGDESDSASGVSSDSSSEASSPAEYAFDMADVLANKLRHFQFAHDRYPPEIRSNASDSDSGGGEEEIIGKRKVRDEMSSGRVVRLVTHAAQVNLHPESLQNISAIISAISTGSVSYEKRLDSLLISQVHDVADSKISEQQMVLDIHVPNAMMRLSGGEPSVALVSHIQHVRCNIHHYTLINQRPVLDLIFSVVSITVSALSSSDTLSSLKDVVGPMEESPECLPLARFVASAVNAGFHCGHGIRVHSKVSHAHFHTVTPAITFGCAFAERWQAAIQEANFSRPKARSDAAMLYHILYSAINSQRGAYLPSFAYVTPHGLHEQDSQLGNRRQTGWWLLTRFRDWLRGGLLDEADAVGSISDMANYVVSNLIQVDDSLVGAENLVRDQPFFKRAFNIGPPCTPETECDTPVDVFVYIGDASVHHYGRLLGSTATAMSYVNISKLSFGCATVTATIEERKISQMRMVVAVQTVGLEVHDSILALARLIVHIPCKPEPESGEGASPGGAFPAFNDVDNNASAIVINIQLETLNATIIGGGLRLRSGARQLQLTALTRHRLHSNRVSGRSTRESLNLTCGLTEIILLQPVESPTAITHSTDRVVISLKTQGWRATGERITSVDKPSTEVRAMTGLKLLEFDSRPQLRAFYSFIQQWKAKELPLYASAIDDMKGAIKAWTNGPPSKSIPVLLTDLDITIEALHFQIRAAKALWLRWEVGKIYVAKSKKEEDIRFAVKVAPQMVGAYSSRRSKSNESSSLNLPSVTIIGNHRHLQGEPHVFANLQLGLFSGVLRPAILDRLLSLHQNLQDDISHLVNDWRRDVRKAKEKLHAQKGWRSPSPGTRKVSLNKILHDVHVRVDGVRFGLRADDVPATIVFEALAVKGRATNQYHHGNGLHWRAKVDHFSLSLGHLVDEYVSKDTEPFRRQRTASMTLDVEVEEIPATPLLTSQLIIHLSHVRTVMHVEALSELTDLLKSWSSDLYILRDHRAREMAEVKQRTTKVLKRFESAEHANRSEVSWLANRLLTVEIGGIGVAIPLVEGAVIEDRRKSNVPALLYSIRIISFHNRHNETARFRMQNMALQFIDRFDQSLPEHFASDFHGSKNCMVVPSIESEAEMSSTHDAWHLSAHCSASDFKLTLSPDVSDGVIQLVELFERGKEKIAKVEAQYKVEVARHAKETIASKYESPASPSARRQSQRIIVRTSFTFNSGTVELHRDLSDAEKTTLSSETRRGRGWHDTVVLPAVSLWTEYTGPKNEAPLFPQDEDDGSLLFNLAVHESRNLLRPTILPFFVQIANRLGRKVKRTQSTLMDTSPKTPMEASPAVPQGLSHRPATRAATTRVRVRVTLRIDKSELRLSCAPDSNAYVDLKWKSGGFFASTIIGDGSKATVAGTVSGVRAYLRHEFAEGKSCIEAGAKDMAFSIDYGFESLTGRKYLSIVLDSLLSAQFRLEQFSAWLAFAAVWLDNAPNLELPSRPPLGEASSSSTSVHTTSTPNVTVSALVRFRTIDFDTNIDVTNAKLEMAPVVLRTSSNGVKAELELDLGVTQITAKGDISGEIRSESLIFRTARQSSRGGAPDDPTVLNMSINAGTLSSNLYLQELNVIRFTLDPATVTLADDWQAFAQDPTSQVLLSFAVKAGVFRSVIRLLSIPSLVSKFHSLSNTIESQERMACHRSSAYKCRRLRKSTEPSPMAAAILHTARKAGQTLTSMSTVKTAQNMRFDLGGVDIGLFNSPPTDDHRGDFYRFTIGKVEADLERQLTAENLPKRDLNLLVSYVKWISSDGVKAAREVKKHRNLEESIQAASAQGRKEIASLPLMTMTMDSIEESKPPVLVYDFDLVWGDGDLDIAIMPYFFEQVYKTFDKLIKGLDQEQITKAKRRGDGGTAKDKNRATTHEKDQKCIGPALAFRRRLEGQRPLPVPRFRLLGEATGEAMAWVPKINAANAQLPIMVHRFVTSPLEDGMDLLLKLYEKQLPDRIPQQT</sequence>
<keyword evidence="2" id="KW-1133">Transmembrane helix</keyword>
<feature type="domain" description="Csf1 N-terminal" evidence="3">
    <location>
        <begin position="23"/>
        <end position="799"/>
    </location>
</feature>
<feature type="compositionally biased region" description="Polar residues" evidence="1">
    <location>
        <begin position="183"/>
        <end position="198"/>
    </location>
</feature>
<evidence type="ECO:0000313" key="4">
    <source>
        <dbReference type="EMBL" id="OXG13060.1"/>
    </source>
</evidence>
<reference evidence="4 5" key="1">
    <citation type="submission" date="2017-06" db="EMBL/GenBank/DDBJ databases">
        <title>Global population genomics of the pathogenic fungus Cryptococcus neoformans var. grubii.</title>
        <authorList>
            <person name="Cuomo C."/>
            <person name="Litvintseva A."/>
            <person name="Chen Y."/>
            <person name="Young S."/>
            <person name="Zeng Q."/>
            <person name="Chapman S."/>
            <person name="Gujja S."/>
            <person name="Saif S."/>
            <person name="Birren B."/>
        </authorList>
    </citation>
    <scope>NUCLEOTIDE SEQUENCE [LARGE SCALE GENOMIC DNA]</scope>
    <source>
        <strain evidence="4 5">Tu259-1</strain>
    </source>
</reference>
<dbReference type="Pfam" id="PF21678">
    <property type="entry name" value="Csf1_N"/>
    <property type="match status" value="1"/>
</dbReference>
<name>A0A854Q484_CRYNE</name>
<feature type="region of interest" description="Disordered" evidence="1">
    <location>
        <begin position="1225"/>
        <end position="1246"/>
    </location>
</feature>
<dbReference type="PANTHER" id="PTHR32085">
    <property type="entry name" value="PROTEIN CSF1"/>
    <property type="match status" value="1"/>
</dbReference>
<dbReference type="PANTHER" id="PTHR32085:SF3">
    <property type="entry name" value="PROTEIN CSF1"/>
    <property type="match status" value="1"/>
</dbReference>
<dbReference type="InterPro" id="IPR029636">
    <property type="entry name" value="Csf1"/>
</dbReference>
<feature type="region of interest" description="Disordered" evidence="1">
    <location>
        <begin position="1131"/>
        <end position="1199"/>
    </location>
</feature>
<dbReference type="Proteomes" id="UP000199727">
    <property type="component" value="Unassembled WGS sequence"/>
</dbReference>
<dbReference type="InterPro" id="IPR048636">
    <property type="entry name" value="Csf1_N"/>
</dbReference>
<dbReference type="OrthoDB" id="10051416at2759"/>
<dbReference type="EMBL" id="AMKT01000083">
    <property type="protein sequence ID" value="OXG13060.1"/>
    <property type="molecule type" value="Genomic_DNA"/>
</dbReference>
<dbReference type="GO" id="GO:0006113">
    <property type="term" value="P:fermentation"/>
    <property type="evidence" value="ECO:0007669"/>
    <property type="project" value="InterPro"/>
</dbReference>
<feature type="region of interest" description="Disordered" evidence="1">
    <location>
        <begin position="3044"/>
        <end position="3064"/>
    </location>
</feature>
<feature type="transmembrane region" description="Helical" evidence="2">
    <location>
        <begin position="7"/>
        <end position="27"/>
    </location>
</feature>
<gene>
    <name evidence="4" type="ORF">C361_06250</name>
</gene>
<keyword evidence="2" id="KW-0812">Transmembrane</keyword>
<evidence type="ECO:0000259" key="3">
    <source>
        <dbReference type="Pfam" id="PF21678"/>
    </source>
</evidence>
<evidence type="ECO:0000256" key="1">
    <source>
        <dbReference type="SAM" id="MobiDB-lite"/>
    </source>
</evidence>
<feature type="region of interest" description="Disordered" evidence="1">
    <location>
        <begin position="175"/>
        <end position="215"/>
    </location>
</feature>